<dbReference type="InterPro" id="IPR029056">
    <property type="entry name" value="Ribokinase-like"/>
</dbReference>
<proteinExistence type="predicted"/>
<organism evidence="1 2">
    <name type="scientific">Escherichia coli</name>
    <dbReference type="NCBI Taxonomy" id="562"/>
    <lineage>
        <taxon>Bacteria</taxon>
        <taxon>Pseudomonadati</taxon>
        <taxon>Pseudomonadota</taxon>
        <taxon>Gammaproteobacteria</taxon>
        <taxon>Enterobacterales</taxon>
        <taxon>Enterobacteriaceae</taxon>
        <taxon>Escherichia</taxon>
    </lineage>
</organism>
<dbReference type="AlphaFoldDB" id="A0A376KM45"/>
<keyword evidence="1" id="KW-0418">Kinase</keyword>
<dbReference type="Gene3D" id="3.40.1190.20">
    <property type="match status" value="1"/>
</dbReference>
<dbReference type="Proteomes" id="UP000255460">
    <property type="component" value="Unassembled WGS sequence"/>
</dbReference>
<dbReference type="PANTHER" id="PTHR46969">
    <property type="entry name" value="BIFUNCTIONAL PROTEIN HLDE"/>
    <property type="match status" value="1"/>
</dbReference>
<dbReference type="PANTHER" id="PTHR46969:SF1">
    <property type="entry name" value="BIFUNCTIONAL PROTEIN HLDE"/>
    <property type="match status" value="1"/>
</dbReference>
<protein>
    <submittedName>
        <fullName evidence="1">Bifunctional protein HldE [includes: D-beta-D-heptose 7-phosphate kinase D-beta-D-heptose 1-phosphate adenosyltransferase]</fullName>
        <ecNumber evidence="1">2.7.1.-</ecNumber>
    </submittedName>
</protein>
<dbReference type="GO" id="GO:0005829">
    <property type="term" value="C:cytosol"/>
    <property type="evidence" value="ECO:0007669"/>
    <property type="project" value="TreeGrafter"/>
</dbReference>
<evidence type="ECO:0000313" key="1">
    <source>
        <dbReference type="EMBL" id="STE83402.1"/>
    </source>
</evidence>
<dbReference type="EMBL" id="UFZQ01000001">
    <property type="protein sequence ID" value="STE83402.1"/>
    <property type="molecule type" value="Genomic_DNA"/>
</dbReference>
<keyword evidence="1" id="KW-0808">Transferase</keyword>
<evidence type="ECO:0000313" key="2">
    <source>
        <dbReference type="Proteomes" id="UP000255460"/>
    </source>
</evidence>
<name>A0A376KM45_ECOLX</name>
<gene>
    <name evidence="1" type="primary">hldE_1</name>
    <name evidence="1" type="ORF">NCTC10418_01053</name>
</gene>
<dbReference type="EC" id="2.7.1.-" evidence="1"/>
<dbReference type="GO" id="GO:0033785">
    <property type="term" value="F:heptose 7-phosphate kinase activity"/>
    <property type="evidence" value="ECO:0007669"/>
    <property type="project" value="TreeGrafter"/>
</dbReference>
<accession>A0A376KM45</accession>
<dbReference type="GO" id="GO:0033786">
    <property type="term" value="F:heptose-1-phosphate adenylyltransferase activity"/>
    <property type="evidence" value="ECO:0007669"/>
    <property type="project" value="TreeGrafter"/>
</dbReference>
<reference evidence="1 2" key="1">
    <citation type="submission" date="2018-06" db="EMBL/GenBank/DDBJ databases">
        <authorList>
            <consortium name="Pathogen Informatics"/>
            <person name="Doyle S."/>
        </authorList>
    </citation>
    <scope>NUCLEOTIDE SEQUENCE [LARGE SCALE GENOMIC DNA]</scope>
    <source>
        <strain evidence="1 2">NCTC10418</strain>
    </source>
</reference>
<sequence>MCRRIASPQSVNWCGQAGRSGWWKNEVWYYRAQILNLSGDRNESNAARVERAGVMVVGDVMLDRYWYGPTSRISPEAPVPVVKVNTIEERPAARLTWQ</sequence>